<dbReference type="EMBL" id="JACGWU010000001">
    <property type="protein sequence ID" value="MBA8828008.1"/>
    <property type="molecule type" value="Genomic_DNA"/>
</dbReference>
<feature type="compositionally biased region" description="Polar residues" evidence="1">
    <location>
        <begin position="43"/>
        <end position="70"/>
    </location>
</feature>
<evidence type="ECO:0000313" key="2">
    <source>
        <dbReference type="EMBL" id="MBA8828008.1"/>
    </source>
</evidence>
<feature type="region of interest" description="Disordered" evidence="1">
    <location>
        <begin position="1"/>
        <end position="70"/>
    </location>
</feature>
<protein>
    <recommendedName>
        <fullName evidence="4">AAA family ATPase</fullName>
    </recommendedName>
</protein>
<comment type="caution">
    <text evidence="2">The sequence shown here is derived from an EMBL/GenBank/DDBJ whole genome shotgun (WGS) entry which is preliminary data.</text>
</comment>
<dbReference type="InterPro" id="IPR027417">
    <property type="entry name" value="P-loop_NTPase"/>
</dbReference>
<proteinExistence type="predicted"/>
<keyword evidence="3" id="KW-1185">Reference proteome</keyword>
<gene>
    <name evidence="2" type="ORF">FB555_000079</name>
</gene>
<evidence type="ECO:0008006" key="4">
    <source>
        <dbReference type="Google" id="ProtNLM"/>
    </source>
</evidence>
<evidence type="ECO:0000313" key="3">
    <source>
        <dbReference type="Proteomes" id="UP000524237"/>
    </source>
</evidence>
<dbReference type="Gene3D" id="3.40.50.300">
    <property type="entry name" value="P-loop containing nucleotide triphosphate hydrolases"/>
    <property type="match status" value="2"/>
</dbReference>
<sequence>MWRLDRKSADGYPSANNGGSSNEDENVPMSDDPIRLDSGPTERVTSVSITSATFSTARPESAESSPLPTSHSAAFTAINVAAPTWQEWREELGQVGGTSPLLQFVDTPRTRIDLTSMHPGGLPQFISGQSTLLSHLIREDFALRNARLAATAIAAKSVELRSMRGIESVYVAIGLATWEFGELSFCGPVLLRPMSLRRYGKDFELKLSGRAFVNPQLVRALESQFQVSLDTEAFVALAHDNGTFKPQPVIDRLRGLTQHVPSFAVEPRLLVSTFADVSASMVADVRQLEHPVLDALAGNISARAALNNGFLDVVATGQDERPTATDTLLLDADAEQEQVVAEILAGNSMVVKTLPGTGGTQTIVNALGALTAQHKRVLIVGARRSSLDSIFQRLEQVGLDGLTVSPRTLRKDLISAILRNEKATRPNVTDVDDALMRLRKVLVDYRTSLGRRDEVLGVSALEALEELSRLSLLPTAPATTARLPKRAIEGLASGRTDAAQSLITAAALGEFKYGPDDSPWYGADFSTTAEATAAHDLAKRIHAIDLPRLLERADTVFGRTRMRPFENMIELGIYIRLLIDIRETLDKFLPAVYDRPLTELITATAGRRGGDMTSANRRRLRKLADEYVRPGANVSDMNDSLTRIQQQRVLWQRYVVAGAVPEVPVGVGDLQAAYQRVVDDLTQLDMPLGATGTTESLVRLDLVGLRNKIGSLAAESEVLANLQERTTLLAYLRELDLDVLLADLSARHVLEADVANELELAWWQSVLEGMLVEDKALLSANTAILDRLESDFRMVDEAHASANGQLLAARLSDLWKIGLVDWPDEADRLRRTLRGDQITPAELFRIAPRLSRAISPIWACSPYEAHLIPRDVAFDAVFLLDAGATTIAENAGAIRRGSAIVVFGDPVTQTPSRFETGLGEDSNGMLRAPVGDADAWHSRSALAKLSEVLTVRTLTHSYRAGGEDLADVVNRRFYGGKITSLPWAGTFLGHSSLRLRYIADGTGMPDPVSGAIESVDAEVAKVVELVLAHAADRPTESLMVITASPKHAVRVEQSVLSAFARRSDLAEFILADRAEPFAVMTLEQAVAQSRDRVIFSLGYGRTPHGRLLSDFGALAKPGGERLLAVGMTRARRSMEIVSCFRPGDIEESRLSGGMRALAEVLSETDRTPTLVRNDADAEPMLVELAERLVARGLTVSLNHGEEIALAASFEGRAVAVETDALLGRGSLRESLRLRPEMLRRLGWHYLRVHSFELFADPEAVATRIASLIGAVTDDDVSTGPIVLPARDAAGAGAHAGAHA</sequence>
<organism evidence="2 3">
    <name type="scientific">Alpinimonas psychrophila</name>
    <dbReference type="NCBI Taxonomy" id="748908"/>
    <lineage>
        <taxon>Bacteria</taxon>
        <taxon>Bacillati</taxon>
        <taxon>Actinomycetota</taxon>
        <taxon>Actinomycetes</taxon>
        <taxon>Micrococcales</taxon>
        <taxon>Microbacteriaceae</taxon>
        <taxon>Alpinimonas</taxon>
    </lineage>
</organism>
<accession>A0A7W3JRQ1</accession>
<dbReference type="SUPFAM" id="SSF52540">
    <property type="entry name" value="P-loop containing nucleoside triphosphate hydrolases"/>
    <property type="match status" value="1"/>
</dbReference>
<evidence type="ECO:0000256" key="1">
    <source>
        <dbReference type="SAM" id="MobiDB-lite"/>
    </source>
</evidence>
<name>A0A7W3JRQ1_9MICO</name>
<dbReference type="Proteomes" id="UP000524237">
    <property type="component" value="Unassembled WGS sequence"/>
</dbReference>
<reference evidence="2 3" key="1">
    <citation type="submission" date="2020-07" db="EMBL/GenBank/DDBJ databases">
        <title>Sequencing the genomes of 1000 actinobacteria strains.</title>
        <authorList>
            <person name="Klenk H.-P."/>
        </authorList>
    </citation>
    <scope>NUCLEOTIDE SEQUENCE [LARGE SCALE GENOMIC DNA]</scope>
    <source>
        <strain evidence="2 3">DSM 23737</strain>
    </source>
</reference>